<feature type="compositionally biased region" description="Gly residues" evidence="1">
    <location>
        <begin position="97"/>
        <end position="131"/>
    </location>
</feature>
<protein>
    <recommendedName>
        <fullName evidence="4">Retrotransposon gag domain-containing protein</fullName>
    </recommendedName>
</protein>
<dbReference type="EMBL" id="JAUHHV010000008">
    <property type="protein sequence ID" value="KAK1415032.1"/>
    <property type="molecule type" value="Genomic_DNA"/>
</dbReference>
<dbReference type="AlphaFoldDB" id="A0AAD8K6A2"/>
<gene>
    <name evidence="2" type="ORF">QVD17_30801</name>
</gene>
<feature type="region of interest" description="Disordered" evidence="1">
    <location>
        <begin position="88"/>
        <end position="131"/>
    </location>
</feature>
<proteinExistence type="predicted"/>
<feature type="compositionally biased region" description="Basic and acidic residues" evidence="1">
    <location>
        <begin position="38"/>
        <end position="53"/>
    </location>
</feature>
<sequence length="228" mass="24469">MVHHVNTDSLLSFVGTVMARKKGSGRRPPPRRSSRINTNKETDNAETIENHDNDGEEVIMTETQFNSAVADQVSKVLEATLPRILDSALQRRSNEGNRGGSGGTGDGTGGSGGTGSGGDARGAGDTGGNDGGKIPKQGCLYKGFKDCTPKPFSGKGGAIATYNWISAMEAVINISECRDDQAVKYAAHSFEEEAMHWWKTIVQRKGQAAIDSMMWSDMKELVLQQFCP</sequence>
<organism evidence="2 3">
    <name type="scientific">Tagetes erecta</name>
    <name type="common">African marigold</name>
    <dbReference type="NCBI Taxonomy" id="13708"/>
    <lineage>
        <taxon>Eukaryota</taxon>
        <taxon>Viridiplantae</taxon>
        <taxon>Streptophyta</taxon>
        <taxon>Embryophyta</taxon>
        <taxon>Tracheophyta</taxon>
        <taxon>Spermatophyta</taxon>
        <taxon>Magnoliopsida</taxon>
        <taxon>eudicotyledons</taxon>
        <taxon>Gunneridae</taxon>
        <taxon>Pentapetalae</taxon>
        <taxon>asterids</taxon>
        <taxon>campanulids</taxon>
        <taxon>Asterales</taxon>
        <taxon>Asteraceae</taxon>
        <taxon>Asteroideae</taxon>
        <taxon>Heliantheae alliance</taxon>
        <taxon>Tageteae</taxon>
        <taxon>Tagetes</taxon>
    </lineage>
</organism>
<feature type="region of interest" description="Disordered" evidence="1">
    <location>
        <begin position="18"/>
        <end position="55"/>
    </location>
</feature>
<keyword evidence="3" id="KW-1185">Reference proteome</keyword>
<evidence type="ECO:0008006" key="4">
    <source>
        <dbReference type="Google" id="ProtNLM"/>
    </source>
</evidence>
<comment type="caution">
    <text evidence="2">The sequence shown here is derived from an EMBL/GenBank/DDBJ whole genome shotgun (WGS) entry which is preliminary data.</text>
</comment>
<evidence type="ECO:0000313" key="3">
    <source>
        <dbReference type="Proteomes" id="UP001229421"/>
    </source>
</evidence>
<dbReference type="Proteomes" id="UP001229421">
    <property type="component" value="Unassembled WGS sequence"/>
</dbReference>
<feature type="compositionally biased region" description="Basic residues" evidence="1">
    <location>
        <begin position="19"/>
        <end position="34"/>
    </location>
</feature>
<reference evidence="2" key="1">
    <citation type="journal article" date="2023" name="bioRxiv">
        <title>Improved chromosome-level genome assembly for marigold (Tagetes erecta).</title>
        <authorList>
            <person name="Jiang F."/>
            <person name="Yuan L."/>
            <person name="Wang S."/>
            <person name="Wang H."/>
            <person name="Xu D."/>
            <person name="Wang A."/>
            <person name="Fan W."/>
        </authorList>
    </citation>
    <scope>NUCLEOTIDE SEQUENCE</scope>
    <source>
        <strain evidence="2">WSJ</strain>
        <tissue evidence="2">Leaf</tissue>
    </source>
</reference>
<accession>A0AAD8K6A2</accession>
<evidence type="ECO:0000313" key="2">
    <source>
        <dbReference type="EMBL" id="KAK1415032.1"/>
    </source>
</evidence>
<name>A0AAD8K6A2_TARER</name>
<evidence type="ECO:0000256" key="1">
    <source>
        <dbReference type="SAM" id="MobiDB-lite"/>
    </source>
</evidence>